<feature type="domain" description="SET" evidence="1">
    <location>
        <begin position="46"/>
        <end position="176"/>
    </location>
</feature>
<gene>
    <name evidence="2" type="ORF">B0H64DRAFT_332077</name>
</gene>
<dbReference type="CDD" id="cd20071">
    <property type="entry name" value="SET_SMYD"/>
    <property type="match status" value="1"/>
</dbReference>
<dbReference type="GO" id="GO:0005634">
    <property type="term" value="C:nucleus"/>
    <property type="evidence" value="ECO:0007669"/>
    <property type="project" value="TreeGrafter"/>
</dbReference>
<dbReference type="GeneID" id="87837983"/>
<proteinExistence type="predicted"/>
<dbReference type="Gene3D" id="2.170.270.10">
    <property type="entry name" value="SET domain"/>
    <property type="match status" value="1"/>
</dbReference>
<dbReference type="SMART" id="SM00317">
    <property type="entry name" value="SET"/>
    <property type="match status" value="1"/>
</dbReference>
<dbReference type="PANTHER" id="PTHR12197">
    <property type="entry name" value="HISTONE-LYSINE N-METHYLTRANSFERASE SMYD"/>
    <property type="match status" value="1"/>
</dbReference>
<dbReference type="EMBL" id="JAUEPN010000013">
    <property type="protein sequence ID" value="KAK3290508.1"/>
    <property type="molecule type" value="Genomic_DNA"/>
</dbReference>
<dbReference type="Pfam" id="PF00856">
    <property type="entry name" value="SET"/>
    <property type="match status" value="1"/>
</dbReference>
<reference evidence="2" key="1">
    <citation type="journal article" date="2023" name="Mol. Phylogenet. Evol.">
        <title>Genome-scale phylogeny and comparative genomics of the fungal order Sordariales.</title>
        <authorList>
            <person name="Hensen N."/>
            <person name="Bonometti L."/>
            <person name="Westerberg I."/>
            <person name="Brannstrom I.O."/>
            <person name="Guillou S."/>
            <person name="Cros-Aarteil S."/>
            <person name="Calhoun S."/>
            <person name="Haridas S."/>
            <person name="Kuo A."/>
            <person name="Mondo S."/>
            <person name="Pangilinan J."/>
            <person name="Riley R."/>
            <person name="LaButti K."/>
            <person name="Andreopoulos B."/>
            <person name="Lipzen A."/>
            <person name="Chen C."/>
            <person name="Yan M."/>
            <person name="Daum C."/>
            <person name="Ng V."/>
            <person name="Clum A."/>
            <person name="Steindorff A."/>
            <person name="Ohm R.A."/>
            <person name="Martin F."/>
            <person name="Silar P."/>
            <person name="Natvig D.O."/>
            <person name="Lalanne C."/>
            <person name="Gautier V."/>
            <person name="Ament-Velasquez S.L."/>
            <person name="Kruys A."/>
            <person name="Hutchinson M.I."/>
            <person name="Powell A.J."/>
            <person name="Barry K."/>
            <person name="Miller A.N."/>
            <person name="Grigoriev I.V."/>
            <person name="Debuchy R."/>
            <person name="Gladieux P."/>
            <person name="Hiltunen Thoren M."/>
            <person name="Johannesson H."/>
        </authorList>
    </citation>
    <scope>NUCLEOTIDE SEQUENCE</scope>
    <source>
        <strain evidence="2">CBS 168.71</strain>
    </source>
</reference>
<dbReference type="InterPro" id="IPR001214">
    <property type="entry name" value="SET_dom"/>
</dbReference>
<keyword evidence="3" id="KW-1185">Reference proteome</keyword>
<name>A0AAE0LMC2_9PEZI</name>
<evidence type="ECO:0000313" key="2">
    <source>
        <dbReference type="EMBL" id="KAK3290508.1"/>
    </source>
</evidence>
<evidence type="ECO:0000313" key="3">
    <source>
        <dbReference type="Proteomes" id="UP001278766"/>
    </source>
</evidence>
<dbReference type="InterPro" id="IPR050869">
    <property type="entry name" value="H3K4_H4K5_MeTrfase"/>
</dbReference>
<dbReference type="RefSeq" id="XP_062654022.1">
    <property type="nucleotide sequence ID" value="XM_062801035.1"/>
</dbReference>
<sequence length="432" mass="47734">MKYTKNSGDIAVSHWDDDDFKPSQREALHEDQKLCKWNLDRIVSTVPLKIQSSGICNGSGLFAGADIPAGREIYHVAPIMHTLSAGNPSFCSHCLKDTQEVLGGPSKDNEETKACANCKVARFCSKRLVGYAFDVVTAMINHSCDPNAFVHFEGNEIRVRSLRPIAAGEEITICYIDPTLRLTARKDFLKGNHFFDCSCTRCEGELKEQSSLLEGTEKLSILPHYQREIVRLIDAAVQAFKHPGVFPDYEDPSAVETLLRTVTTHAFPPGKLWPEHMEPLPSARLSLAKLYLGKGQPVPALRNGLKGKLLNTRKSGPEWVNEMMDIITILIVAGSLPPESPAFQDKKFPSATDLQNVTLGYFVAATHEAARMFGPEAEYAKGISHMTSVMGAQREPPLPGSKEFIEVFIPAQRRLLEWVGIPEENAIAIHGV</sequence>
<comment type="caution">
    <text evidence="2">The sequence shown here is derived from an EMBL/GenBank/DDBJ whole genome shotgun (WGS) entry which is preliminary data.</text>
</comment>
<dbReference type="PANTHER" id="PTHR12197:SF251">
    <property type="entry name" value="EG:BACR7C10.4 PROTEIN"/>
    <property type="match status" value="1"/>
</dbReference>
<dbReference type="AlphaFoldDB" id="A0AAE0LMC2"/>
<protein>
    <recommendedName>
        <fullName evidence="1">SET domain-containing protein</fullName>
    </recommendedName>
</protein>
<organism evidence="2 3">
    <name type="scientific">Chaetomium fimeti</name>
    <dbReference type="NCBI Taxonomy" id="1854472"/>
    <lineage>
        <taxon>Eukaryota</taxon>
        <taxon>Fungi</taxon>
        <taxon>Dikarya</taxon>
        <taxon>Ascomycota</taxon>
        <taxon>Pezizomycotina</taxon>
        <taxon>Sordariomycetes</taxon>
        <taxon>Sordariomycetidae</taxon>
        <taxon>Sordariales</taxon>
        <taxon>Chaetomiaceae</taxon>
        <taxon>Chaetomium</taxon>
    </lineage>
</organism>
<reference evidence="2" key="2">
    <citation type="submission" date="2023-06" db="EMBL/GenBank/DDBJ databases">
        <authorList>
            <consortium name="Lawrence Berkeley National Laboratory"/>
            <person name="Haridas S."/>
            <person name="Hensen N."/>
            <person name="Bonometti L."/>
            <person name="Westerberg I."/>
            <person name="Brannstrom I.O."/>
            <person name="Guillou S."/>
            <person name="Cros-Aarteil S."/>
            <person name="Calhoun S."/>
            <person name="Kuo A."/>
            <person name="Mondo S."/>
            <person name="Pangilinan J."/>
            <person name="Riley R."/>
            <person name="Labutti K."/>
            <person name="Andreopoulos B."/>
            <person name="Lipzen A."/>
            <person name="Chen C."/>
            <person name="Yanf M."/>
            <person name="Daum C."/>
            <person name="Ng V."/>
            <person name="Clum A."/>
            <person name="Steindorff A."/>
            <person name="Ohm R."/>
            <person name="Martin F."/>
            <person name="Silar P."/>
            <person name="Natvig D."/>
            <person name="Lalanne C."/>
            <person name="Gautier V."/>
            <person name="Ament-Velasquez S.L."/>
            <person name="Kruys A."/>
            <person name="Hutchinson M.I."/>
            <person name="Powell A.J."/>
            <person name="Barry K."/>
            <person name="Miller A.N."/>
            <person name="Grigoriev I.V."/>
            <person name="Debuchy R."/>
            <person name="Gladieux P."/>
            <person name="Thoren M.H."/>
            <person name="Johannesson H."/>
        </authorList>
    </citation>
    <scope>NUCLEOTIDE SEQUENCE</scope>
    <source>
        <strain evidence="2">CBS 168.71</strain>
    </source>
</reference>
<dbReference type="SUPFAM" id="SSF82199">
    <property type="entry name" value="SET domain"/>
    <property type="match status" value="1"/>
</dbReference>
<dbReference type="Proteomes" id="UP001278766">
    <property type="component" value="Unassembled WGS sequence"/>
</dbReference>
<evidence type="ECO:0000259" key="1">
    <source>
        <dbReference type="PROSITE" id="PS50280"/>
    </source>
</evidence>
<accession>A0AAE0LMC2</accession>
<dbReference type="PROSITE" id="PS50280">
    <property type="entry name" value="SET"/>
    <property type="match status" value="1"/>
</dbReference>
<dbReference type="InterPro" id="IPR046341">
    <property type="entry name" value="SET_dom_sf"/>
</dbReference>